<dbReference type="AlphaFoldDB" id="A0A9P7KHC2"/>
<comment type="caution">
    <text evidence="1">The sequence shown here is derived from an EMBL/GenBank/DDBJ whole genome shotgun (WGS) entry which is preliminary data.</text>
</comment>
<proteinExistence type="predicted"/>
<reference evidence="1" key="1">
    <citation type="submission" date="2021-02" db="EMBL/GenBank/DDBJ databases">
        <authorList>
            <person name="Nieuwenhuis M."/>
            <person name="Van De Peppel L.J.J."/>
        </authorList>
    </citation>
    <scope>NUCLEOTIDE SEQUENCE</scope>
    <source>
        <strain evidence="1">D49</strain>
    </source>
</reference>
<gene>
    <name evidence="1" type="ORF">H0H81_012180</name>
</gene>
<name>A0A9P7KHC2_9AGAR</name>
<feature type="non-terminal residue" evidence="1">
    <location>
        <position position="1"/>
    </location>
</feature>
<organism evidence="1 2">
    <name type="scientific">Sphagnurus paluster</name>
    <dbReference type="NCBI Taxonomy" id="117069"/>
    <lineage>
        <taxon>Eukaryota</taxon>
        <taxon>Fungi</taxon>
        <taxon>Dikarya</taxon>
        <taxon>Basidiomycota</taxon>
        <taxon>Agaricomycotina</taxon>
        <taxon>Agaricomycetes</taxon>
        <taxon>Agaricomycetidae</taxon>
        <taxon>Agaricales</taxon>
        <taxon>Tricholomatineae</taxon>
        <taxon>Lyophyllaceae</taxon>
        <taxon>Sphagnurus</taxon>
    </lineage>
</organism>
<dbReference type="EMBL" id="JABCKI010000447">
    <property type="protein sequence ID" value="KAG5650458.1"/>
    <property type="molecule type" value="Genomic_DNA"/>
</dbReference>
<evidence type="ECO:0000313" key="1">
    <source>
        <dbReference type="EMBL" id="KAG5650458.1"/>
    </source>
</evidence>
<reference evidence="1" key="2">
    <citation type="submission" date="2021-10" db="EMBL/GenBank/DDBJ databases">
        <title>Phylogenomics reveals ancestral predisposition of the termite-cultivated fungus Termitomyces towards a domesticated lifestyle.</title>
        <authorList>
            <person name="Auxier B."/>
            <person name="Grum-Grzhimaylo A."/>
            <person name="Cardenas M.E."/>
            <person name="Lodge J.D."/>
            <person name="Laessoe T."/>
            <person name="Pedersen O."/>
            <person name="Smith M.E."/>
            <person name="Kuyper T.W."/>
            <person name="Franco-Molano E.A."/>
            <person name="Baroni T.J."/>
            <person name="Aanen D.K."/>
        </authorList>
    </citation>
    <scope>NUCLEOTIDE SEQUENCE</scope>
    <source>
        <strain evidence="1">D49</strain>
    </source>
</reference>
<keyword evidence="2" id="KW-1185">Reference proteome</keyword>
<dbReference type="OrthoDB" id="5987198at2759"/>
<protein>
    <submittedName>
        <fullName evidence="1">Uncharacterized protein</fullName>
    </submittedName>
</protein>
<accession>A0A9P7KHC2</accession>
<dbReference type="Proteomes" id="UP000717328">
    <property type="component" value="Unassembled WGS sequence"/>
</dbReference>
<sequence length="79" mass="9436">DPCEFNLMMDASELIPQGFHFSKPRTYDGIHEWTEWRERGSVKSLRYYFIDFGLSRRYATNKNVKDVGIWGEDVLHCQF</sequence>
<evidence type="ECO:0000313" key="2">
    <source>
        <dbReference type="Proteomes" id="UP000717328"/>
    </source>
</evidence>